<evidence type="ECO:0000259" key="1">
    <source>
        <dbReference type="Pfam" id="PF18715"/>
    </source>
</evidence>
<dbReference type="AlphaFoldDB" id="G2GXJ7"/>
<gene>
    <name evidence="2" type="ORF">Rin_00004890</name>
</gene>
<evidence type="ECO:0000313" key="3">
    <source>
        <dbReference type="Proteomes" id="UP000004116"/>
    </source>
</evidence>
<reference evidence="2 3" key="1">
    <citation type="journal article" date="2012" name="Genome Res.">
        <title>Genomic basis of endosymbiont-conferred protection against an insect parasitoid.</title>
        <authorList>
            <person name="Hansen A.K."/>
            <person name="Vorburger C."/>
            <person name="Moran N.A."/>
        </authorList>
    </citation>
    <scope>NUCLEOTIDE SEQUENCE [LARGE SCALE GENOMIC DNA]</scope>
    <source>
        <strain evidence="3">R5.15</strain>
    </source>
</reference>
<feature type="domain" description="Phage spike trimer" evidence="1">
    <location>
        <begin position="18"/>
        <end position="52"/>
    </location>
</feature>
<name>G2GXJ7_9ENTR</name>
<organism evidence="2 3">
    <name type="scientific">Candidatus Regiella insecticola 5.15</name>
    <dbReference type="NCBI Taxonomy" id="1005043"/>
    <lineage>
        <taxon>Bacteria</taxon>
        <taxon>Pseudomonadati</taxon>
        <taxon>Pseudomonadota</taxon>
        <taxon>Gammaproteobacteria</taxon>
        <taxon>Enterobacterales</taxon>
        <taxon>Enterobacteriaceae</taxon>
        <taxon>aphid secondary symbionts</taxon>
        <taxon>Candidatus Regiella</taxon>
    </lineage>
</organism>
<dbReference type="Proteomes" id="UP000004116">
    <property type="component" value="Unassembled WGS sequence"/>
</dbReference>
<dbReference type="Pfam" id="PF18715">
    <property type="entry name" value="Phage_spike"/>
    <property type="match status" value="1"/>
</dbReference>
<sequence length="85" mass="9036">MIVSEYKPDHLTILIKQGKITLDAPDVTVTGKLTVHKGVAIEGNIHVTGGDVAVSGDVVAGLFPAPSIVNRRRLTSFLCSPWAEL</sequence>
<accession>G2GXJ7</accession>
<comment type="caution">
    <text evidence="2">The sequence shown here is derived from an EMBL/GenBank/DDBJ whole genome shotgun (WGS) entry which is preliminary data.</text>
</comment>
<evidence type="ECO:0000313" key="2">
    <source>
        <dbReference type="EMBL" id="EGY29534.1"/>
    </source>
</evidence>
<protein>
    <recommendedName>
        <fullName evidence="1">Phage spike trimer domain-containing protein</fullName>
    </recommendedName>
</protein>
<dbReference type="EMBL" id="AGCA01000106">
    <property type="protein sequence ID" value="EGY29534.1"/>
    <property type="molecule type" value="Genomic_DNA"/>
</dbReference>
<keyword evidence="3" id="KW-1185">Reference proteome</keyword>
<proteinExistence type="predicted"/>
<dbReference type="InterPro" id="IPR040629">
    <property type="entry name" value="Phage_spike"/>
</dbReference>